<keyword evidence="2" id="KW-1185">Reference proteome</keyword>
<dbReference type="Proteomes" id="UP000027931">
    <property type="component" value="Unassembled WGS sequence"/>
</dbReference>
<dbReference type="EMBL" id="JMIR01000084">
    <property type="protein sequence ID" value="KEO80814.1"/>
    <property type="molecule type" value="Genomic_DNA"/>
</dbReference>
<dbReference type="AlphaFoldDB" id="A0A074LI40"/>
<dbReference type="RefSeq" id="WP_038094824.1">
    <property type="nucleotide sequence ID" value="NZ_JMIR01000084.1"/>
</dbReference>
<name>A0A074LI40_9BACL</name>
<proteinExistence type="predicted"/>
<organism evidence="1 2">
    <name type="scientific">Tumebacillus flagellatus</name>
    <dbReference type="NCBI Taxonomy" id="1157490"/>
    <lineage>
        <taxon>Bacteria</taxon>
        <taxon>Bacillati</taxon>
        <taxon>Bacillota</taxon>
        <taxon>Bacilli</taxon>
        <taxon>Bacillales</taxon>
        <taxon>Alicyclobacillaceae</taxon>
        <taxon>Tumebacillus</taxon>
    </lineage>
</organism>
<sequence length="105" mass="11731">MNDFMKRCFLVLVCIFFVSILPLQAWSDVLVGIDKGTIYFSTTDHKASTGIRYVSTGWTIRRDRACVYPAKDPCNPDQGTYGMIHTGKMVEVGHTDSADGQYVTT</sequence>
<accession>A0A074LI40</accession>
<gene>
    <name evidence="1" type="ORF">EL26_24280</name>
</gene>
<evidence type="ECO:0000313" key="2">
    <source>
        <dbReference type="Proteomes" id="UP000027931"/>
    </source>
</evidence>
<evidence type="ECO:0000313" key="1">
    <source>
        <dbReference type="EMBL" id="KEO80814.1"/>
    </source>
</evidence>
<comment type="caution">
    <text evidence="1">The sequence shown here is derived from an EMBL/GenBank/DDBJ whole genome shotgun (WGS) entry which is preliminary data.</text>
</comment>
<protein>
    <submittedName>
        <fullName evidence="1">Uncharacterized protein</fullName>
    </submittedName>
</protein>
<reference evidence="1 2" key="1">
    <citation type="journal article" date="2013" name="Int. J. Syst. Evol. Microbiol.">
        <title>Tumebacillus flagellatus sp. nov., an alpha-amylase/pullulanase-producing bacterium isolated from cassava wastewater.</title>
        <authorList>
            <person name="Wang Q."/>
            <person name="Xie N."/>
            <person name="Qin Y."/>
            <person name="Shen N."/>
            <person name="Zhu J."/>
            <person name="Mi H."/>
            <person name="Huang R."/>
        </authorList>
    </citation>
    <scope>NUCLEOTIDE SEQUENCE [LARGE SCALE GENOMIC DNA]</scope>
    <source>
        <strain evidence="1 2">GST4</strain>
    </source>
</reference>